<gene>
    <name evidence="2" type="ORF">IZO911_LOCUS7283</name>
    <name evidence="3" type="ORF">JYZ213_LOCUS6897</name>
    <name evidence="5" type="ORF">KXQ929_LOCUS20775</name>
    <name evidence="4" type="ORF">OXD698_LOCUS989</name>
</gene>
<feature type="region of interest" description="Disordered" evidence="1">
    <location>
        <begin position="70"/>
        <end position="115"/>
    </location>
</feature>
<dbReference type="EMBL" id="CAJNOE010000047">
    <property type="protein sequence ID" value="CAF0807659.1"/>
    <property type="molecule type" value="Genomic_DNA"/>
</dbReference>
<evidence type="ECO:0000313" key="2">
    <source>
        <dbReference type="EMBL" id="CAF0807659.1"/>
    </source>
</evidence>
<sequence>MSDNQLPPNAMFMTASQKPIIISSTSIQRAEQIMSQAATKEISDQFDDDIDDDELCRACHECDELYNASQTSQSQQQQKLNQFEETDNLTQNSLKRKRLGISTTPNERRAIIKRH</sequence>
<feature type="compositionally biased region" description="Polar residues" evidence="1">
    <location>
        <begin position="79"/>
        <end position="93"/>
    </location>
</feature>
<evidence type="ECO:0000256" key="1">
    <source>
        <dbReference type="SAM" id="MobiDB-lite"/>
    </source>
</evidence>
<dbReference type="EMBL" id="CAJNOG010000044">
    <property type="protein sequence ID" value="CAF0832207.1"/>
    <property type="molecule type" value="Genomic_DNA"/>
</dbReference>
<evidence type="ECO:0000313" key="3">
    <source>
        <dbReference type="EMBL" id="CAF0832207.1"/>
    </source>
</evidence>
<evidence type="ECO:0000313" key="5">
    <source>
        <dbReference type="EMBL" id="CAF3863246.1"/>
    </source>
</evidence>
<name>A0A813T7Y4_9BILA</name>
<reference evidence="2" key="1">
    <citation type="submission" date="2021-02" db="EMBL/GenBank/DDBJ databases">
        <authorList>
            <person name="Nowell W R."/>
        </authorList>
    </citation>
    <scope>NUCLEOTIDE SEQUENCE</scope>
</reference>
<dbReference type="Proteomes" id="UP000663845">
    <property type="component" value="Unassembled WGS sequence"/>
</dbReference>
<protein>
    <submittedName>
        <fullName evidence="2">Uncharacterized protein</fullName>
    </submittedName>
</protein>
<dbReference type="Proteomes" id="UP000663868">
    <property type="component" value="Unassembled WGS sequence"/>
</dbReference>
<dbReference type="Proteomes" id="UP000663860">
    <property type="component" value="Unassembled WGS sequence"/>
</dbReference>
<feature type="compositionally biased region" description="Basic and acidic residues" evidence="1">
    <location>
        <begin position="106"/>
        <end position="115"/>
    </location>
</feature>
<accession>A0A813T7Y4</accession>
<dbReference type="EMBL" id="CAJOBB010001480">
    <property type="protein sequence ID" value="CAF3863246.1"/>
    <property type="molecule type" value="Genomic_DNA"/>
</dbReference>
<comment type="caution">
    <text evidence="2">The sequence shown here is derived from an EMBL/GenBank/DDBJ whole genome shotgun (WGS) entry which is preliminary data.</text>
</comment>
<dbReference type="EMBL" id="CAJOAZ010000027">
    <property type="protein sequence ID" value="CAF3495414.1"/>
    <property type="molecule type" value="Genomic_DNA"/>
</dbReference>
<dbReference type="AlphaFoldDB" id="A0A813T7Y4"/>
<evidence type="ECO:0000313" key="6">
    <source>
        <dbReference type="Proteomes" id="UP000663860"/>
    </source>
</evidence>
<dbReference type="Proteomes" id="UP000663844">
    <property type="component" value="Unassembled WGS sequence"/>
</dbReference>
<organism evidence="2 6">
    <name type="scientific">Adineta steineri</name>
    <dbReference type="NCBI Taxonomy" id="433720"/>
    <lineage>
        <taxon>Eukaryota</taxon>
        <taxon>Metazoa</taxon>
        <taxon>Spiralia</taxon>
        <taxon>Gnathifera</taxon>
        <taxon>Rotifera</taxon>
        <taxon>Eurotatoria</taxon>
        <taxon>Bdelloidea</taxon>
        <taxon>Adinetida</taxon>
        <taxon>Adinetidae</taxon>
        <taxon>Adineta</taxon>
    </lineage>
</organism>
<evidence type="ECO:0000313" key="4">
    <source>
        <dbReference type="EMBL" id="CAF3495414.1"/>
    </source>
</evidence>
<proteinExistence type="predicted"/>